<comment type="subcellular location">
    <subcellularLocation>
        <location evidence="5">Nucleus</location>
    </subcellularLocation>
</comment>
<dbReference type="RefSeq" id="XP_025075275.1">
    <property type="nucleotide sequence ID" value="XM_025219490.1"/>
</dbReference>
<feature type="region of interest" description="Disordered" evidence="6">
    <location>
        <begin position="1"/>
        <end position="21"/>
    </location>
</feature>
<keyword evidence="3 5" id="KW-0238">DNA-binding</keyword>
<dbReference type="AlphaFoldDB" id="A0A8N1S8Y1"/>
<evidence type="ECO:0000313" key="9">
    <source>
        <dbReference type="RefSeq" id="XP_025075275.1"/>
    </source>
</evidence>
<dbReference type="CTD" id="40940"/>
<feature type="compositionally biased region" description="Polar residues" evidence="6">
    <location>
        <begin position="10"/>
        <end position="21"/>
    </location>
</feature>
<evidence type="ECO:0000313" key="8">
    <source>
        <dbReference type="Proteomes" id="UP000504615"/>
    </source>
</evidence>
<evidence type="ECO:0000256" key="1">
    <source>
        <dbReference type="ARBA" id="ARBA00022723"/>
    </source>
</evidence>
<reference evidence="9" key="1">
    <citation type="submission" date="2025-08" db="UniProtKB">
        <authorList>
            <consortium name="RefSeq"/>
        </authorList>
    </citation>
    <scope>IDENTIFICATION</scope>
</reference>
<dbReference type="PANTHER" id="PTHR12322:SF53">
    <property type="entry name" value="DOUBLESEX-MAB RELATED 11E"/>
    <property type="match status" value="1"/>
</dbReference>
<keyword evidence="1 5" id="KW-0479">Metal-binding</keyword>
<dbReference type="Proteomes" id="UP000504615">
    <property type="component" value="Unplaced"/>
</dbReference>
<feature type="DNA-binding region" description="DM" evidence="5">
    <location>
        <begin position="32"/>
        <end position="79"/>
    </location>
</feature>
<dbReference type="OrthoDB" id="7543410at2759"/>
<feature type="domain" description="DM" evidence="7">
    <location>
        <begin position="32"/>
        <end position="79"/>
    </location>
</feature>
<dbReference type="GO" id="GO:0005634">
    <property type="term" value="C:nucleus"/>
    <property type="evidence" value="ECO:0007669"/>
    <property type="project" value="UniProtKB-SubCell"/>
</dbReference>
<dbReference type="InterPro" id="IPR001275">
    <property type="entry name" value="DM_DNA-bd"/>
</dbReference>
<keyword evidence="2 5" id="KW-0862">Zinc</keyword>
<evidence type="ECO:0000256" key="4">
    <source>
        <dbReference type="ARBA" id="ARBA00023242"/>
    </source>
</evidence>
<dbReference type="SUPFAM" id="SSF82927">
    <property type="entry name" value="Cysteine-rich DNA binding domain, (DM domain)"/>
    <property type="match status" value="1"/>
</dbReference>
<dbReference type="Gene3D" id="4.10.1040.10">
    <property type="entry name" value="DM DNA-binding domain"/>
    <property type="match status" value="1"/>
</dbReference>
<dbReference type="Pfam" id="PF00751">
    <property type="entry name" value="DM"/>
    <property type="match status" value="1"/>
</dbReference>
<gene>
    <name evidence="9" type="primary">LOC105431831</name>
</gene>
<evidence type="ECO:0000256" key="5">
    <source>
        <dbReference type="PROSITE-ProRule" id="PRU00070"/>
    </source>
</evidence>
<accession>A0A8N1S8Y1</accession>
<sequence>MGARVRNGEKSGTMSTDLKSSKAQCQRTAPKCGRCNVHGVYVALKGHKRYCKYKHCDCPACYIFLAQQRISADKIAMKRALDLSAKKEILPQEVPPSPIFSAVGKRRLFCLGLQNLLEYTWNEMVSSLRMQFSHGHISLKHMWDIFSILLKYADDIDAGNKFDNILKYAKTCIYQASIIHHSKIISRDITQDLLRAIDSMQYENKDS</sequence>
<dbReference type="InterPro" id="IPR036407">
    <property type="entry name" value="DM_DNA-bd_sf"/>
</dbReference>
<dbReference type="PROSITE" id="PS50809">
    <property type="entry name" value="DM_2"/>
    <property type="match status" value="1"/>
</dbReference>
<dbReference type="PROSITE" id="PS40000">
    <property type="entry name" value="DM_1"/>
    <property type="match status" value="1"/>
</dbReference>
<dbReference type="SMART" id="SM00301">
    <property type="entry name" value="DM"/>
    <property type="match status" value="1"/>
</dbReference>
<evidence type="ECO:0000259" key="7">
    <source>
        <dbReference type="PROSITE" id="PS50809"/>
    </source>
</evidence>
<proteinExistence type="predicted"/>
<evidence type="ECO:0000256" key="2">
    <source>
        <dbReference type="ARBA" id="ARBA00022833"/>
    </source>
</evidence>
<dbReference type="GeneID" id="105431831"/>
<dbReference type="GO" id="GO:0046872">
    <property type="term" value="F:metal ion binding"/>
    <property type="evidence" value="ECO:0007669"/>
    <property type="project" value="UniProtKB-KW"/>
</dbReference>
<evidence type="ECO:0000256" key="6">
    <source>
        <dbReference type="SAM" id="MobiDB-lite"/>
    </source>
</evidence>
<organism evidence="8 9">
    <name type="scientific">Pogonomyrmex barbatus</name>
    <name type="common">red harvester ant</name>
    <dbReference type="NCBI Taxonomy" id="144034"/>
    <lineage>
        <taxon>Eukaryota</taxon>
        <taxon>Metazoa</taxon>
        <taxon>Ecdysozoa</taxon>
        <taxon>Arthropoda</taxon>
        <taxon>Hexapoda</taxon>
        <taxon>Insecta</taxon>
        <taxon>Pterygota</taxon>
        <taxon>Neoptera</taxon>
        <taxon>Endopterygota</taxon>
        <taxon>Hymenoptera</taxon>
        <taxon>Apocrita</taxon>
        <taxon>Aculeata</taxon>
        <taxon>Formicoidea</taxon>
        <taxon>Formicidae</taxon>
        <taxon>Myrmicinae</taxon>
        <taxon>Pogonomyrmex</taxon>
    </lineage>
</organism>
<keyword evidence="8" id="KW-1185">Reference proteome</keyword>
<dbReference type="InterPro" id="IPR026607">
    <property type="entry name" value="DMRT"/>
</dbReference>
<protein>
    <submittedName>
        <fullName evidence="9">Uncharacterized protein LOC105431831</fullName>
    </submittedName>
</protein>
<dbReference type="PANTHER" id="PTHR12322">
    <property type="entry name" value="DOUBLESEX AND MAB-3 RELATED TRANSCRIPTION FACTOR DMRT"/>
    <property type="match status" value="1"/>
</dbReference>
<dbReference type="GO" id="GO:0007548">
    <property type="term" value="P:sex differentiation"/>
    <property type="evidence" value="ECO:0007669"/>
    <property type="project" value="TreeGrafter"/>
</dbReference>
<keyword evidence="4 5" id="KW-0539">Nucleus</keyword>
<dbReference type="GO" id="GO:0000981">
    <property type="term" value="F:DNA-binding transcription factor activity, RNA polymerase II-specific"/>
    <property type="evidence" value="ECO:0007669"/>
    <property type="project" value="TreeGrafter"/>
</dbReference>
<name>A0A8N1S8Y1_9HYME</name>
<evidence type="ECO:0000256" key="3">
    <source>
        <dbReference type="ARBA" id="ARBA00023125"/>
    </source>
</evidence>
<dbReference type="GO" id="GO:0000978">
    <property type="term" value="F:RNA polymerase II cis-regulatory region sequence-specific DNA binding"/>
    <property type="evidence" value="ECO:0007669"/>
    <property type="project" value="TreeGrafter"/>
</dbReference>